<evidence type="ECO:0000256" key="1">
    <source>
        <dbReference type="ARBA" id="ARBA00004436"/>
    </source>
</evidence>
<comment type="caution">
    <text evidence="11">The sequence shown here is derived from an EMBL/GenBank/DDBJ whole genome shotgun (WGS) entry which is preliminary data.</text>
</comment>
<dbReference type="PANTHER" id="PTHR31404">
    <property type="entry name" value="MITOCHONDRIAL GENOME MAINTENANCE PROTEIN MGM101"/>
    <property type="match status" value="1"/>
</dbReference>
<reference evidence="11 12" key="2">
    <citation type="journal article" date="2015" name="Eukaryot. Cell">
        <title>Asexual propagation of a virulent clone complex in a human and feline outbreak of sporotrichosis.</title>
        <authorList>
            <person name="Teixeira Mde M."/>
            <person name="Rodrigues A.M."/>
            <person name="Tsui C.K."/>
            <person name="de Almeida L.G."/>
            <person name="Van Diepeningen A.D."/>
            <person name="van den Ende B.G."/>
            <person name="Fernandes G.F."/>
            <person name="Kano R."/>
            <person name="Hamelin R.C."/>
            <person name="Lopes-Bezerra L.M."/>
            <person name="Vasconcelos A.T."/>
            <person name="de Hoog S."/>
            <person name="de Camargo Z.P."/>
            <person name="Felipe M.S."/>
        </authorList>
    </citation>
    <scope>NUCLEOTIDE SEQUENCE [LARGE SCALE GENOMIC DNA]</scope>
    <source>
        <strain evidence="11 12">1099-18</strain>
    </source>
</reference>
<dbReference type="PANTHER" id="PTHR31404:SF0">
    <property type="entry name" value="MITOCHONDRIAL GENOME MAINTENANCE PROTEIN MGM101"/>
    <property type="match status" value="1"/>
</dbReference>
<dbReference type="KEGG" id="ssck:SPSK_02587"/>
<comment type="similarity">
    <text evidence="2">Belongs to the MGM101 family.</text>
</comment>
<dbReference type="GO" id="GO:0000725">
    <property type="term" value="P:recombinational repair"/>
    <property type="evidence" value="ECO:0007669"/>
    <property type="project" value="TreeGrafter"/>
</dbReference>
<accession>A0A0F2MBU9</accession>
<proteinExistence type="inferred from homology"/>
<comment type="subcellular location">
    <subcellularLocation>
        <location evidence="1">Mitochondrion matrix</location>
        <location evidence="1">Mitochondrion nucleoid</location>
    </subcellularLocation>
</comment>
<keyword evidence="8" id="KW-0234">DNA repair</keyword>
<dbReference type="OrthoDB" id="17164at2759"/>
<reference evidence="11 12" key="1">
    <citation type="journal article" date="2014" name="BMC Genomics">
        <title>Comparative genomics of the major fungal agents of human and animal Sporotrichosis: Sporothrix schenckii and Sporothrix brasiliensis.</title>
        <authorList>
            <person name="Teixeira M.M."/>
            <person name="de Almeida L.G."/>
            <person name="Kubitschek-Barreira P."/>
            <person name="Alves F.L."/>
            <person name="Kioshima E.S."/>
            <person name="Abadio A.K."/>
            <person name="Fernandes L."/>
            <person name="Derengowski L.S."/>
            <person name="Ferreira K.S."/>
            <person name="Souza R.C."/>
            <person name="Ruiz J.C."/>
            <person name="de Andrade N.C."/>
            <person name="Paes H.C."/>
            <person name="Nicola A.M."/>
            <person name="Albuquerque P."/>
            <person name="Gerber A.L."/>
            <person name="Martins V.P."/>
            <person name="Peconick L.D."/>
            <person name="Neto A.V."/>
            <person name="Chaucanez C.B."/>
            <person name="Silva P.A."/>
            <person name="Cunha O.L."/>
            <person name="de Oliveira F.F."/>
            <person name="dos Santos T.C."/>
            <person name="Barros A.L."/>
            <person name="Soares M.A."/>
            <person name="de Oliveira L.M."/>
            <person name="Marini M.M."/>
            <person name="Villalobos-Duno H."/>
            <person name="Cunha M.M."/>
            <person name="de Hoog S."/>
            <person name="da Silveira J.F."/>
            <person name="Henrissat B."/>
            <person name="Nino-Vega G.A."/>
            <person name="Cisalpino P.S."/>
            <person name="Mora-Montes H.M."/>
            <person name="Almeida S.R."/>
            <person name="Stajich J.E."/>
            <person name="Lopes-Bezerra L.M."/>
            <person name="Vasconcelos A.T."/>
            <person name="Felipe M.S."/>
        </authorList>
    </citation>
    <scope>NUCLEOTIDE SEQUENCE [LARGE SCALE GENOMIC DNA]</scope>
    <source>
        <strain evidence="11 12">1099-18</strain>
    </source>
</reference>
<evidence type="ECO:0000313" key="11">
    <source>
        <dbReference type="EMBL" id="KJR86315.1"/>
    </source>
</evidence>
<name>A0A0F2MBU9_SPOSC</name>
<dbReference type="GO" id="GO:0036297">
    <property type="term" value="P:interstrand cross-link repair"/>
    <property type="evidence" value="ECO:0007669"/>
    <property type="project" value="TreeGrafter"/>
</dbReference>
<dbReference type="Pfam" id="PF06420">
    <property type="entry name" value="Mgm101p"/>
    <property type="match status" value="1"/>
</dbReference>
<feature type="compositionally biased region" description="Low complexity" evidence="10">
    <location>
        <begin position="42"/>
        <end position="60"/>
    </location>
</feature>
<evidence type="ECO:0000256" key="5">
    <source>
        <dbReference type="ARBA" id="ARBA00022946"/>
    </source>
</evidence>
<evidence type="ECO:0000256" key="4">
    <source>
        <dbReference type="ARBA" id="ARBA00022763"/>
    </source>
</evidence>
<evidence type="ECO:0000256" key="10">
    <source>
        <dbReference type="SAM" id="MobiDB-lite"/>
    </source>
</evidence>
<dbReference type="GO" id="GO:0000262">
    <property type="term" value="C:mitochondrial chromosome"/>
    <property type="evidence" value="ECO:0007669"/>
    <property type="project" value="InterPro"/>
</dbReference>
<evidence type="ECO:0000256" key="8">
    <source>
        <dbReference type="ARBA" id="ARBA00023204"/>
    </source>
</evidence>
<keyword evidence="9" id="KW-1135">Mitochondrion nucleoid</keyword>
<keyword evidence="6" id="KW-0238">DNA-binding</keyword>
<dbReference type="GeneID" id="27664732"/>
<evidence type="ECO:0000256" key="6">
    <source>
        <dbReference type="ARBA" id="ARBA00023125"/>
    </source>
</evidence>
<dbReference type="Proteomes" id="UP000033710">
    <property type="component" value="Unassembled WGS sequence"/>
</dbReference>
<feature type="region of interest" description="Disordered" evidence="10">
    <location>
        <begin position="41"/>
        <end position="62"/>
    </location>
</feature>
<keyword evidence="4" id="KW-0227">DNA damage</keyword>
<keyword evidence="7" id="KW-0496">Mitochondrion</keyword>
<evidence type="ECO:0000256" key="9">
    <source>
        <dbReference type="ARBA" id="ARBA00023271"/>
    </source>
</evidence>
<dbReference type="InterPro" id="IPR009446">
    <property type="entry name" value="Mgm101"/>
</dbReference>
<dbReference type="AlphaFoldDB" id="A0A0F2MBU9"/>
<sequence length="383" mass="40695">MAAVNTAIQLWWSPARPSLVPHLAQPRLAASHLGKLFLKALPQSSTPSRQRTPPSLRRTSAATSLPFSPITRSFHLRMSVPRAVRALVPAAAAKRLAFVSRFASTSAPASSTAARRPSRPAGAVKNASPAQTSSSSASRPIHSTRTAAAARSASPASAATPAEPASPDTAPFDPTAPPLPDAAGPAQGPAADPNAPAVDWSASFHGLSTTPFAPEVARVLMTPLDPEDIEIKPDGIIYLPEIKYRRILNLAFGPGGWGLAPRGELAVGEKVVSREFALVVHGRFVGQARGECAYFGGEDGVATAGEGSKSNAMMRCCKDLGVASELWDPRFIRTFKKQYCREVWVEHVVTKKKRQIWLRKDSPPVYPYALATSTSSSASKVVR</sequence>
<feature type="compositionally biased region" description="Low complexity" evidence="10">
    <location>
        <begin position="107"/>
        <end position="173"/>
    </location>
</feature>
<dbReference type="EMBL" id="AXCR01000006">
    <property type="protein sequence ID" value="KJR86315.1"/>
    <property type="molecule type" value="Genomic_DNA"/>
</dbReference>
<dbReference type="RefSeq" id="XP_016588991.1">
    <property type="nucleotide sequence ID" value="XM_016729455.1"/>
</dbReference>
<feature type="compositionally biased region" description="Low complexity" evidence="10">
    <location>
        <begin position="181"/>
        <end position="197"/>
    </location>
</feature>
<evidence type="ECO:0000256" key="2">
    <source>
        <dbReference type="ARBA" id="ARBA00007053"/>
    </source>
</evidence>
<evidence type="ECO:0000256" key="3">
    <source>
        <dbReference type="ARBA" id="ARBA00013628"/>
    </source>
</evidence>
<keyword evidence="5" id="KW-0809">Transit peptide</keyword>
<dbReference type="VEuPathDB" id="FungiDB:SPSK_02587"/>
<gene>
    <name evidence="11" type="ORF">SPSK_02587</name>
</gene>
<evidence type="ECO:0000256" key="7">
    <source>
        <dbReference type="ARBA" id="ARBA00023128"/>
    </source>
</evidence>
<dbReference type="GO" id="GO:0003697">
    <property type="term" value="F:single-stranded DNA binding"/>
    <property type="evidence" value="ECO:0007669"/>
    <property type="project" value="InterPro"/>
</dbReference>
<evidence type="ECO:0000313" key="12">
    <source>
        <dbReference type="Proteomes" id="UP000033710"/>
    </source>
</evidence>
<protein>
    <recommendedName>
        <fullName evidence="3">Mitochondrial genome maintenance protein MGM101</fullName>
    </recommendedName>
</protein>
<feature type="region of interest" description="Disordered" evidence="10">
    <location>
        <begin position="107"/>
        <end position="197"/>
    </location>
</feature>
<organism evidence="11 12">
    <name type="scientific">Sporothrix schenckii 1099-18</name>
    <dbReference type="NCBI Taxonomy" id="1397361"/>
    <lineage>
        <taxon>Eukaryota</taxon>
        <taxon>Fungi</taxon>
        <taxon>Dikarya</taxon>
        <taxon>Ascomycota</taxon>
        <taxon>Pezizomycotina</taxon>
        <taxon>Sordariomycetes</taxon>
        <taxon>Sordariomycetidae</taxon>
        <taxon>Ophiostomatales</taxon>
        <taxon>Ophiostomataceae</taxon>
        <taxon>Sporothrix</taxon>
    </lineage>
</organism>